<dbReference type="InterPro" id="IPR000917">
    <property type="entry name" value="Sulfatase_N"/>
</dbReference>
<evidence type="ECO:0000259" key="7">
    <source>
        <dbReference type="Pfam" id="PF00884"/>
    </source>
</evidence>
<evidence type="ECO:0000256" key="4">
    <source>
        <dbReference type="ARBA" id="ARBA00022801"/>
    </source>
</evidence>
<comment type="similarity">
    <text evidence="1 6">Belongs to the arylamine N-acetyltransferase family.</text>
</comment>
<keyword evidence="5" id="KW-0325">Glycoprotein</keyword>
<dbReference type="Pfam" id="PF00884">
    <property type="entry name" value="Sulfatase"/>
    <property type="match status" value="1"/>
</dbReference>
<sequence>MMYTEEQLALYFARIGLSGPQVPKDHQHGGDPLALLAELQKRQIAHVPFEDLDLHYSTHHMLSLDLDDLFEKIVVRRRGGYCMETNTFFAAVLRSLGFTLITCGAKVKFGERFGPWSHMNNIVIINGKRYMVDVGFGGNGPVRPMPLDHGVVVDRILPSRMRVEHKRLPQHSEPAQRLWVFSTQDNADAEWVEQYAFADLEFFPEDFESMNWKIMTSRTIWFTKMVTALRYILNEETNELEGQMILHHNYVRRRTGTENEILVRLENEEQRIKALAEHLDIHITAAEAKCIRGMVTQIPVPDENSRADSDLQKRTAGPNILFVMSDDQDLHMNSMNAMPNVQKLLAEQGTTYNKHYCTNALCCPSRVSLLTGKAVHNTNVTSVVAPYGGYQKFVNTGLNNDYLPIWLEKAGVNAYYVGKLMNEHGVDNYNKPFPKGWKNSNFLLQPGTYDYVNTTWSYDQKKPQNFPGQNAINLITNNSLEMLDHAVNDGKPFFLAVAPAIPHVGIHATGGTYVPEPVDKWKNAFTDATIPPTKNFNPKDPSGGAWVKTLPQLTQDEIDKHNEFYRARLRVVAGIDDMIGEFVAALEKKGILDNTFIVYTTDNGYHIGQHRLGAGKKCGYEEDINIPMVIRGPNVPKNKATDIVTTHTDLAATFMSMLKLKEQPGMDGKAMPLTQKALDDNKNGPSEHVNVEMWSSGTYNENPLIKAAATVYEEDDEEDVKVQAAIPGIGKNTYKSLRLIGSGYNLYYSVWCTNEHELYNMVDDPYQMNNQLADFKAGTDMSQIKGNMMGHPLSKLVPRIDALQLVLKSCKGASCRDPWKTLHPQGNVKSLSDALNPEFDAFYQNQPKVGFTGCKPGYLIELEGPQNAKPYST</sequence>
<dbReference type="OrthoDB" id="96314at2759"/>
<dbReference type="AlphaFoldDB" id="A0A507B4U4"/>
<protein>
    <recommendedName>
        <fullName evidence="7">Sulfatase N-terminal domain-containing protein</fullName>
    </recommendedName>
</protein>
<dbReference type="SUPFAM" id="SSF53649">
    <property type="entry name" value="Alkaline phosphatase-like"/>
    <property type="match status" value="1"/>
</dbReference>
<dbReference type="GO" id="GO:0008449">
    <property type="term" value="F:N-acetylglucosamine-6-sulfatase activity"/>
    <property type="evidence" value="ECO:0007669"/>
    <property type="project" value="TreeGrafter"/>
</dbReference>
<dbReference type="Pfam" id="PF00797">
    <property type="entry name" value="Acetyltransf_2"/>
    <property type="match status" value="1"/>
</dbReference>
<dbReference type="SUPFAM" id="SSF54001">
    <property type="entry name" value="Cysteine proteinases"/>
    <property type="match status" value="1"/>
</dbReference>
<evidence type="ECO:0000256" key="6">
    <source>
        <dbReference type="RuleBase" id="RU003452"/>
    </source>
</evidence>
<name>A0A507B4U4_9PEZI</name>
<comment type="similarity">
    <text evidence="2">Belongs to the sulfatase family.</text>
</comment>
<keyword evidence="4" id="KW-0378">Hydrolase</keyword>
<dbReference type="Gene3D" id="3.40.720.10">
    <property type="entry name" value="Alkaline Phosphatase, subunit A"/>
    <property type="match status" value="1"/>
</dbReference>
<proteinExistence type="inferred from homology"/>
<keyword evidence="9" id="KW-1185">Reference proteome</keyword>
<dbReference type="Gene3D" id="3.30.2140.20">
    <property type="match status" value="1"/>
</dbReference>
<dbReference type="RefSeq" id="XP_030995425.1">
    <property type="nucleotide sequence ID" value="XM_031140492.1"/>
</dbReference>
<dbReference type="InterPro" id="IPR001447">
    <property type="entry name" value="Arylamine_N-AcTrfase"/>
</dbReference>
<dbReference type="CDD" id="cd16147">
    <property type="entry name" value="G6S"/>
    <property type="match status" value="1"/>
</dbReference>
<keyword evidence="3" id="KW-0732">Signal</keyword>
<dbReference type="InterPro" id="IPR017850">
    <property type="entry name" value="Alkaline_phosphatase_core_sf"/>
</dbReference>
<dbReference type="InterPro" id="IPR024607">
    <property type="entry name" value="Sulfatase_CS"/>
</dbReference>
<dbReference type="Proteomes" id="UP000319257">
    <property type="component" value="Unassembled WGS sequence"/>
</dbReference>
<evidence type="ECO:0000256" key="5">
    <source>
        <dbReference type="ARBA" id="ARBA00023180"/>
    </source>
</evidence>
<dbReference type="InterPro" id="IPR038765">
    <property type="entry name" value="Papain-like_cys_pep_sf"/>
</dbReference>
<evidence type="ECO:0000256" key="1">
    <source>
        <dbReference type="ARBA" id="ARBA00006547"/>
    </source>
</evidence>
<dbReference type="PRINTS" id="PR01543">
    <property type="entry name" value="ANATRNSFRASE"/>
</dbReference>
<feature type="domain" description="Sulfatase N-terminal" evidence="7">
    <location>
        <begin position="318"/>
        <end position="658"/>
    </location>
</feature>
<keyword evidence="6" id="KW-0012">Acyltransferase</keyword>
<dbReference type="GO" id="GO:0005539">
    <property type="term" value="F:glycosaminoglycan binding"/>
    <property type="evidence" value="ECO:0007669"/>
    <property type="project" value="TreeGrafter"/>
</dbReference>
<evidence type="ECO:0000256" key="2">
    <source>
        <dbReference type="ARBA" id="ARBA00008779"/>
    </source>
</evidence>
<dbReference type="PROSITE" id="PS00523">
    <property type="entry name" value="SULFATASE_1"/>
    <property type="match status" value="1"/>
</dbReference>
<comment type="caution">
    <text evidence="8">The sequence shown here is derived from an EMBL/GenBank/DDBJ whole genome shotgun (WGS) entry which is preliminary data.</text>
</comment>
<dbReference type="PANTHER" id="PTHR43108">
    <property type="entry name" value="N-ACETYLGLUCOSAMINE-6-SULFATASE FAMILY MEMBER"/>
    <property type="match status" value="1"/>
</dbReference>
<accession>A0A507B4U4</accession>
<organism evidence="8 9">
    <name type="scientific">Thyridium curvatum</name>
    <dbReference type="NCBI Taxonomy" id="1093900"/>
    <lineage>
        <taxon>Eukaryota</taxon>
        <taxon>Fungi</taxon>
        <taxon>Dikarya</taxon>
        <taxon>Ascomycota</taxon>
        <taxon>Pezizomycotina</taxon>
        <taxon>Sordariomycetes</taxon>
        <taxon>Sordariomycetidae</taxon>
        <taxon>Thyridiales</taxon>
        <taxon>Thyridiaceae</taxon>
        <taxon>Thyridium</taxon>
    </lineage>
</organism>
<dbReference type="STRING" id="1093900.A0A507B4U4"/>
<evidence type="ECO:0000313" key="8">
    <source>
        <dbReference type="EMBL" id="TPX13714.1"/>
    </source>
</evidence>
<dbReference type="InParanoid" id="A0A507B4U4"/>
<reference evidence="8 9" key="1">
    <citation type="submission" date="2019-06" db="EMBL/GenBank/DDBJ databases">
        <title>Draft genome sequence of the filamentous fungus Phialemoniopsis curvata isolated from diesel fuel.</title>
        <authorList>
            <person name="Varaljay V.A."/>
            <person name="Lyon W.J."/>
            <person name="Crouch A.L."/>
            <person name="Drake C.E."/>
            <person name="Hollomon J.M."/>
            <person name="Nadeau L.J."/>
            <person name="Nunn H.S."/>
            <person name="Stevenson B.S."/>
            <person name="Bojanowski C.L."/>
            <person name="Crookes-Goodson W.J."/>
        </authorList>
    </citation>
    <scope>NUCLEOTIDE SEQUENCE [LARGE SCALE GENOMIC DNA]</scope>
    <source>
        <strain evidence="8 9">D216</strain>
    </source>
</reference>
<dbReference type="EMBL" id="SKBQ01000032">
    <property type="protein sequence ID" value="TPX13714.1"/>
    <property type="molecule type" value="Genomic_DNA"/>
</dbReference>
<dbReference type="GeneID" id="41973364"/>
<evidence type="ECO:0000256" key="3">
    <source>
        <dbReference type="ARBA" id="ARBA00022729"/>
    </source>
</evidence>
<keyword evidence="6" id="KW-0808">Transferase</keyword>
<dbReference type="PANTHER" id="PTHR43108:SF8">
    <property type="entry name" value="SD21168P"/>
    <property type="match status" value="1"/>
</dbReference>
<gene>
    <name evidence="8" type="ORF">E0L32_005917</name>
</gene>
<evidence type="ECO:0000313" key="9">
    <source>
        <dbReference type="Proteomes" id="UP000319257"/>
    </source>
</evidence>
<dbReference type="GO" id="GO:0016407">
    <property type="term" value="F:acetyltransferase activity"/>
    <property type="evidence" value="ECO:0007669"/>
    <property type="project" value="InterPro"/>
</dbReference>
<dbReference type="InterPro" id="IPR053710">
    <property type="entry name" value="Arylamine_NAT_domain_sf"/>
</dbReference>